<evidence type="ECO:0000313" key="2">
    <source>
        <dbReference type="EMBL" id="KUI64203.1"/>
    </source>
</evidence>
<sequence length="141" mass="15847">MLQNIQDLFSQSISFIGMYCFSGVISGALIIETPDREPITLGTVSPDTQAPKIQVRNEFFWLRVVLFGDLGFSESYLLDEISTTDLTAVFEFFIHNNAAVSTPTTLGLFSSLFSNIFRRTINNRADGYPMRYDAAIETRVL</sequence>
<dbReference type="OrthoDB" id="8300214at2759"/>
<feature type="transmembrane region" description="Helical" evidence="1">
    <location>
        <begin position="12"/>
        <end position="31"/>
    </location>
</feature>
<name>A0A194VJP8_CYTMA</name>
<protein>
    <submittedName>
        <fullName evidence="2">Uncharacterized protein</fullName>
    </submittedName>
</protein>
<evidence type="ECO:0000313" key="3">
    <source>
        <dbReference type="Proteomes" id="UP000078559"/>
    </source>
</evidence>
<evidence type="ECO:0000256" key="1">
    <source>
        <dbReference type="SAM" id="Phobius"/>
    </source>
</evidence>
<reference evidence="2" key="1">
    <citation type="submission" date="2014-12" db="EMBL/GenBank/DDBJ databases">
        <title>Genome Sequence of Valsa Canker Pathogens Uncovers a Specific Adaption of Colonization on Woody Bark.</title>
        <authorList>
            <person name="Yin Z."/>
            <person name="Liu H."/>
            <person name="Gao X."/>
            <person name="Li Z."/>
            <person name="Song N."/>
            <person name="Ke X."/>
            <person name="Dai Q."/>
            <person name="Wu Y."/>
            <person name="Sun Y."/>
            <person name="Xu J.-R."/>
            <person name="Kang Z.K."/>
            <person name="Wang L."/>
            <person name="Huang L."/>
        </authorList>
    </citation>
    <scope>NUCLEOTIDE SEQUENCE [LARGE SCALE GENOMIC DNA]</scope>
    <source>
        <strain evidence="2">03-8</strain>
    </source>
</reference>
<keyword evidence="1" id="KW-0812">Transmembrane</keyword>
<keyword evidence="1" id="KW-1133">Transmembrane helix</keyword>
<organism evidence="2 3">
    <name type="scientific">Cytospora mali</name>
    <name type="common">Apple Valsa canker fungus</name>
    <name type="synonym">Valsa mali</name>
    <dbReference type="NCBI Taxonomy" id="578113"/>
    <lineage>
        <taxon>Eukaryota</taxon>
        <taxon>Fungi</taxon>
        <taxon>Dikarya</taxon>
        <taxon>Ascomycota</taxon>
        <taxon>Pezizomycotina</taxon>
        <taxon>Sordariomycetes</taxon>
        <taxon>Sordariomycetidae</taxon>
        <taxon>Diaporthales</taxon>
        <taxon>Cytosporaceae</taxon>
        <taxon>Cytospora</taxon>
    </lineage>
</organism>
<dbReference type="Proteomes" id="UP000078559">
    <property type="component" value="Unassembled WGS sequence"/>
</dbReference>
<keyword evidence="1" id="KW-0472">Membrane</keyword>
<dbReference type="EMBL" id="KN796123">
    <property type="protein sequence ID" value="KUI64203.1"/>
    <property type="molecule type" value="Genomic_DNA"/>
</dbReference>
<gene>
    <name evidence="2" type="ORF">VM1G_12051</name>
</gene>
<keyword evidence="3" id="KW-1185">Reference proteome</keyword>
<accession>A0A194VJP8</accession>
<proteinExistence type="predicted"/>
<dbReference type="AlphaFoldDB" id="A0A194VJP8"/>